<sequence>MAFNAAQRNAEYEIAILCALSLEATAVRGVFDEIYEDAGRLRKASSDKLAYTTGRIGRHKVVLGHMARMGKTHAAVSAQSLLASFGGLKLVLLVGICGGVPSKSHDGRPDMVLGDVVIGKNVVQMDLGSQYPDRFARKEGIEDNLGPQRVEVRAFVEKLESCKSRFEETTVQRLATLLQKPGFEQSTYPGVERDRLFTPKYAHKHNDDQACKCAGSSDICEDARHASCEQLGCDTRYLMSRGSRERIFQQPAIHFGSIASGDTVMKSGKHRDNIAEKDGVIAFKMEGAGIWDSLPCVIVKGVSDYADSHKDKQWQPYAAAVAAACAVAAIEEWDATGGQATSQVVQTNTWNNDGNTKVMHQAGYMNFSGNQTFNM</sequence>
<dbReference type="Pfam" id="PF01048">
    <property type="entry name" value="PNP_UDP_1"/>
    <property type="match status" value="1"/>
</dbReference>
<dbReference type="PANTHER" id="PTHR46082:SF6">
    <property type="entry name" value="AAA+ ATPASE DOMAIN-CONTAINING PROTEIN-RELATED"/>
    <property type="match status" value="1"/>
</dbReference>
<name>A0ABR4JEU0_9EURO</name>
<feature type="domain" description="Nucleoside phosphorylase" evidence="1">
    <location>
        <begin position="13"/>
        <end position="131"/>
    </location>
</feature>
<dbReference type="InterPro" id="IPR000845">
    <property type="entry name" value="Nucleoside_phosphorylase_d"/>
</dbReference>
<organism evidence="2 3">
    <name type="scientific">Aspergillus pseudoustus</name>
    <dbReference type="NCBI Taxonomy" id="1810923"/>
    <lineage>
        <taxon>Eukaryota</taxon>
        <taxon>Fungi</taxon>
        <taxon>Dikarya</taxon>
        <taxon>Ascomycota</taxon>
        <taxon>Pezizomycotina</taxon>
        <taxon>Eurotiomycetes</taxon>
        <taxon>Eurotiomycetidae</taxon>
        <taxon>Eurotiales</taxon>
        <taxon>Aspergillaceae</taxon>
        <taxon>Aspergillus</taxon>
        <taxon>Aspergillus subgen. Nidulantes</taxon>
    </lineage>
</organism>
<evidence type="ECO:0000259" key="1">
    <source>
        <dbReference type="Pfam" id="PF01048"/>
    </source>
</evidence>
<gene>
    <name evidence="2" type="ORF">BJY01DRAFT_41476</name>
</gene>
<dbReference type="InterPro" id="IPR035994">
    <property type="entry name" value="Nucleoside_phosphorylase_sf"/>
</dbReference>
<accession>A0ABR4JEU0</accession>
<evidence type="ECO:0000313" key="3">
    <source>
        <dbReference type="Proteomes" id="UP001610446"/>
    </source>
</evidence>
<protein>
    <submittedName>
        <fullName evidence="2">Purine and uridine phosphorylase</fullName>
    </submittedName>
</protein>
<dbReference type="InterPro" id="IPR053137">
    <property type="entry name" value="NLR-like"/>
</dbReference>
<dbReference type="Proteomes" id="UP001610446">
    <property type="component" value="Unassembled WGS sequence"/>
</dbReference>
<dbReference type="Gene3D" id="3.40.50.1580">
    <property type="entry name" value="Nucleoside phosphorylase domain"/>
    <property type="match status" value="1"/>
</dbReference>
<comment type="caution">
    <text evidence="2">The sequence shown here is derived from an EMBL/GenBank/DDBJ whole genome shotgun (WGS) entry which is preliminary data.</text>
</comment>
<keyword evidence="3" id="KW-1185">Reference proteome</keyword>
<proteinExistence type="predicted"/>
<dbReference type="EMBL" id="JBFXLU010000157">
    <property type="protein sequence ID" value="KAL2837642.1"/>
    <property type="molecule type" value="Genomic_DNA"/>
</dbReference>
<reference evidence="2 3" key="1">
    <citation type="submission" date="2024-07" db="EMBL/GenBank/DDBJ databases">
        <title>Section-level genome sequencing and comparative genomics of Aspergillus sections Usti and Cavernicolus.</title>
        <authorList>
            <consortium name="Lawrence Berkeley National Laboratory"/>
            <person name="Nybo J.L."/>
            <person name="Vesth T.C."/>
            <person name="Theobald S."/>
            <person name="Frisvad J.C."/>
            <person name="Larsen T.O."/>
            <person name="Kjaerboelling I."/>
            <person name="Rothschild-Mancinelli K."/>
            <person name="Lyhne E.K."/>
            <person name="Kogle M.E."/>
            <person name="Barry K."/>
            <person name="Clum A."/>
            <person name="Na H."/>
            <person name="Ledsgaard L."/>
            <person name="Lin J."/>
            <person name="Lipzen A."/>
            <person name="Kuo A."/>
            <person name="Riley R."/>
            <person name="Mondo S."/>
            <person name="Labutti K."/>
            <person name="Haridas S."/>
            <person name="Pangalinan J."/>
            <person name="Salamov A.A."/>
            <person name="Simmons B.A."/>
            <person name="Magnuson J.K."/>
            <person name="Chen J."/>
            <person name="Drula E."/>
            <person name="Henrissat B."/>
            <person name="Wiebenga A."/>
            <person name="Lubbers R.J."/>
            <person name="Gomes A.C."/>
            <person name="Makela M.R."/>
            <person name="Stajich J."/>
            <person name="Grigoriev I.V."/>
            <person name="Mortensen U.H."/>
            <person name="De Vries R.P."/>
            <person name="Baker S.E."/>
            <person name="Andersen M.R."/>
        </authorList>
    </citation>
    <scope>NUCLEOTIDE SEQUENCE [LARGE SCALE GENOMIC DNA]</scope>
    <source>
        <strain evidence="2 3">CBS 123904</strain>
    </source>
</reference>
<dbReference type="PANTHER" id="PTHR46082">
    <property type="entry name" value="ATP/GTP-BINDING PROTEIN-RELATED"/>
    <property type="match status" value="1"/>
</dbReference>
<evidence type="ECO:0000313" key="2">
    <source>
        <dbReference type="EMBL" id="KAL2837642.1"/>
    </source>
</evidence>
<dbReference type="SUPFAM" id="SSF53167">
    <property type="entry name" value="Purine and uridine phosphorylases"/>
    <property type="match status" value="1"/>
</dbReference>